<dbReference type="InterPro" id="IPR013197">
    <property type="entry name" value="RNA_pol_III_RPC82-rel_HTH"/>
</dbReference>
<dbReference type="Gene3D" id="1.10.10.10">
    <property type="entry name" value="Winged helix-like DNA-binding domain superfamily/Winged helix DNA-binding domain"/>
    <property type="match status" value="3"/>
</dbReference>
<dbReference type="InterPro" id="IPR036388">
    <property type="entry name" value="WH-like_DNA-bd_sf"/>
</dbReference>
<keyword evidence="7 8" id="KW-0539">Nucleus</keyword>
<evidence type="ECO:0000256" key="3">
    <source>
        <dbReference type="ARBA" id="ARBA00011206"/>
    </source>
</evidence>
<dbReference type="EMBL" id="JADGJW010000190">
    <property type="protein sequence ID" value="KAJ3222129.1"/>
    <property type="molecule type" value="Genomic_DNA"/>
</dbReference>
<dbReference type="SUPFAM" id="SSF50249">
    <property type="entry name" value="Nucleic acid-binding proteins"/>
    <property type="match status" value="1"/>
</dbReference>
<keyword evidence="6 8" id="KW-0804">Transcription</keyword>
<comment type="caution">
    <text evidence="10">The sequence shown here is derived from an EMBL/GenBank/DDBJ whole genome shotgun (WGS) entry which is preliminary data.</text>
</comment>
<dbReference type="PANTHER" id="PTHR12949">
    <property type="entry name" value="RNA POLYMERASE III DNA DIRECTED -RELATED"/>
    <property type="match status" value="1"/>
</dbReference>
<dbReference type="GO" id="GO:0003697">
    <property type="term" value="F:single-stranded DNA binding"/>
    <property type="evidence" value="ECO:0007669"/>
    <property type="project" value="UniProtKB-UniRule"/>
</dbReference>
<proteinExistence type="inferred from homology"/>
<dbReference type="InterPro" id="IPR039748">
    <property type="entry name" value="RPC3"/>
</dbReference>
<comment type="subunit">
    <text evidence="3 8">Component of the RNA polymerase III (Pol III) complex consisting of 17 subunits.</text>
</comment>
<reference evidence="10" key="1">
    <citation type="submission" date="2020-05" db="EMBL/GenBank/DDBJ databases">
        <title>Phylogenomic resolution of chytrid fungi.</title>
        <authorList>
            <person name="Stajich J.E."/>
            <person name="Amses K."/>
            <person name="Simmons R."/>
            <person name="Seto K."/>
            <person name="Myers J."/>
            <person name="Bonds A."/>
            <person name="Quandt C.A."/>
            <person name="Barry K."/>
            <person name="Liu P."/>
            <person name="Grigoriev I."/>
            <person name="Longcore J.E."/>
            <person name="James T.Y."/>
        </authorList>
    </citation>
    <scope>NUCLEOTIDE SEQUENCE</scope>
    <source>
        <strain evidence="10">JEL0476</strain>
    </source>
</reference>
<dbReference type="InterPro" id="IPR055207">
    <property type="entry name" value="POLR3C_WHD"/>
</dbReference>
<dbReference type="Pfam" id="PF08221">
    <property type="entry name" value="HTH_9"/>
    <property type="match status" value="1"/>
</dbReference>
<dbReference type="InterPro" id="IPR036390">
    <property type="entry name" value="WH_DNA-bd_sf"/>
</dbReference>
<dbReference type="GO" id="GO:0003723">
    <property type="term" value="F:RNA binding"/>
    <property type="evidence" value="ECO:0007669"/>
    <property type="project" value="InterPro"/>
</dbReference>
<name>A0AAD5U479_9FUNG</name>
<dbReference type="PANTHER" id="PTHR12949:SF0">
    <property type="entry name" value="DNA-DIRECTED RNA POLYMERASE III SUBUNIT RPC3"/>
    <property type="match status" value="1"/>
</dbReference>
<organism evidence="10 11">
    <name type="scientific">Clydaea vesicula</name>
    <dbReference type="NCBI Taxonomy" id="447962"/>
    <lineage>
        <taxon>Eukaryota</taxon>
        <taxon>Fungi</taxon>
        <taxon>Fungi incertae sedis</taxon>
        <taxon>Chytridiomycota</taxon>
        <taxon>Chytridiomycota incertae sedis</taxon>
        <taxon>Chytridiomycetes</taxon>
        <taxon>Lobulomycetales</taxon>
        <taxon>Lobulomycetaceae</taxon>
        <taxon>Clydaea</taxon>
    </lineage>
</organism>
<comment type="subcellular location">
    <subcellularLocation>
        <location evidence="1 8">Nucleus</location>
    </subcellularLocation>
</comment>
<evidence type="ECO:0000256" key="6">
    <source>
        <dbReference type="ARBA" id="ARBA00023163"/>
    </source>
</evidence>
<evidence type="ECO:0000256" key="7">
    <source>
        <dbReference type="ARBA" id="ARBA00023242"/>
    </source>
</evidence>
<evidence type="ECO:0000259" key="9">
    <source>
        <dbReference type="SMART" id="SM00955"/>
    </source>
</evidence>
<dbReference type="GO" id="GO:0005666">
    <property type="term" value="C:RNA polymerase III complex"/>
    <property type="evidence" value="ECO:0007669"/>
    <property type="project" value="UniProtKB-UniRule"/>
</dbReference>
<evidence type="ECO:0000256" key="4">
    <source>
        <dbReference type="ARBA" id="ARBA00016689"/>
    </source>
</evidence>
<evidence type="ECO:0000313" key="11">
    <source>
        <dbReference type="Proteomes" id="UP001211065"/>
    </source>
</evidence>
<dbReference type="Pfam" id="PF00773">
    <property type="entry name" value="RNB"/>
    <property type="match status" value="1"/>
</dbReference>
<comment type="similarity">
    <text evidence="2 8">Belongs to the RNA polymerase beta chain family.</text>
</comment>
<evidence type="ECO:0000256" key="8">
    <source>
        <dbReference type="RuleBase" id="RU367076"/>
    </source>
</evidence>
<dbReference type="InterPro" id="IPR001900">
    <property type="entry name" value="RNase_II/R"/>
</dbReference>
<dbReference type="SMART" id="SM00955">
    <property type="entry name" value="RNB"/>
    <property type="match status" value="1"/>
</dbReference>
<dbReference type="Proteomes" id="UP001211065">
    <property type="component" value="Unassembled WGS sequence"/>
</dbReference>
<dbReference type="GO" id="GO:0004540">
    <property type="term" value="F:RNA nuclease activity"/>
    <property type="evidence" value="ECO:0007669"/>
    <property type="project" value="InterPro"/>
</dbReference>
<evidence type="ECO:0000256" key="2">
    <source>
        <dbReference type="ARBA" id="ARBA00006835"/>
    </source>
</evidence>
<keyword evidence="11" id="KW-1185">Reference proteome</keyword>
<evidence type="ECO:0000256" key="5">
    <source>
        <dbReference type="ARBA" id="ARBA00022478"/>
    </source>
</evidence>
<dbReference type="Pfam" id="PF22536">
    <property type="entry name" value="WHD_POLR3C"/>
    <property type="match status" value="1"/>
</dbReference>
<gene>
    <name evidence="10" type="primary">POLR3C</name>
    <name evidence="10" type="ORF">HK099_002669</name>
</gene>
<sequence>MAKRDSSLCSAILKEHFGVIVETVGTAILQHGRNPLGTLVQHTKLSVKQVREALFILIQQGIVKYSEQPVGQRIVVHYLAIPKMILLRDRFAFYIKKILSLHGQLAADIIKILLISGFSNFLTIKENISKILKNNYTDEEISSMFLKLVEVGFIMKLHKDFSLSSIDSQLQGEEKAMKEHGVPMSAKEKLASKNAIAEKLRSIYDESADTGIKRKVVYDIDDIQAKKKTKNMENKIEEIQKLAMNTINHAAGEIISKMLKCVELKMKYNLKSELYLLFEAEISFHMLSTQIDKDVKLSVEDTDKLPLQAYLENLEGSDYSFVTKSEDRGGHQYVVNLKTVITGLRKRLLENTITERYGSVAAKIWRVLYVNGKLDDKNVAKLAMVEGKLARDALYQLLNSNLVYMQDVPKTADHSSSRTFFLWGVNFEKCVNNLLVDCYKAVENLKKRRSFENTLNSTLIEKLNRSDVSLNPDEGGKTYFGIVVKKIDIGRASLDLYHVALATGHKIVTRASFIFFQVKNWAHSPFVNLNSTEILIPSIYISADVQRNCTESNINATNAIFHLQQFMKVVEGHAMRKNTRFFTLHQRLCDLNKDKITTNEAARFIFNVDDPSASELLTAHRFLMKNVKEYYLLSPSTLEHLSTGLFGVRPEAEVERLSWFEAEFSALAFAVHKNFAEKNPQKGLFYNNIPYTKFSKHVPWASIDDEPGEKLKTFINKCKIMTKFSNGKSNEVVTEFSASDLFFIDCLQEAALFNRSHKNIYAKICVSAIMTPLSSYFKDSTYVDNSTEGFCKLLLDLGVWPNNTSQRVLHSLKSGKYEFLDSYGQGEWVDKVAAEAKQYAQLTLGHIDKVDTTNSVIPSLSEKLTPPLRNENPFKKELISTYVAAGSSYVEKDDVAHLREPSKGTVYVIDDPTAKELDDGVSIEIIDKNLPLDPTNYWIHIHIADPTSLIKPTDPLALTSQLRGTSCYFPHTHKSMFPDILSNEKFNLSPGVKALTFSARLGPDGEIIDYKITPTILGDVKVVHYNDTDALLSWEGIYGLTKSSSKEKLDPWISQNLKAKAPLELLGSYFTDVKTLPIRYDHGTQLPKGFADGCKESLSVIQKITELHKRFRLSNGALMMDSEDSSVTVTPYDKIRNFSSKIDKPFIPDKDSAPVVFLDPYKSSFLSPAHNLVQESMIIAGRVAAKFCYERNLPVPYRGQMSPQDFNQHNCVGGLYTKHSITPIAGSRTVSKPPNESFRSFVDSILKNRNPSTGTIPFNQTQSLLSCMPSATLDLRPIMHFAMGLNGINPSTKDIIVDKINSNSKMIGYVKATSPLRRFTDMIVHWQIKSSLLNEKPVFTKKDLFTLIKEADRKGKLASAISNLWKKSWHLEWIKRREIFFSNTGADPLYNSETVWKDPHRGLGLSPIKLFGSTPELKKSVSFGPMYTCVICDTTNKTSNPMTIVVELGFRTFITSTKKLQVGDIVKGAFIRVDPIHGTSLMQFV</sequence>
<feature type="domain" description="RNB" evidence="9">
    <location>
        <begin position="899"/>
        <end position="1334"/>
    </location>
</feature>
<accession>A0AAD5U479</accession>
<dbReference type="InterPro" id="IPR012340">
    <property type="entry name" value="NA-bd_OB-fold"/>
</dbReference>
<dbReference type="SUPFAM" id="SSF46785">
    <property type="entry name" value="Winged helix' DNA-binding domain"/>
    <property type="match status" value="1"/>
</dbReference>
<keyword evidence="5 8" id="KW-0240">DNA-directed RNA polymerase</keyword>
<comment type="function">
    <text evidence="8">DNA-dependent RNA polymerase catalyzes the transcription of DNA into RNA using the four ribonucleoside triphosphates as substrates. Specific core component of RNA polymerase III which synthesizes small RNAs, such as 5S rRNA and tRNAs.</text>
</comment>
<evidence type="ECO:0000313" key="10">
    <source>
        <dbReference type="EMBL" id="KAJ3222129.1"/>
    </source>
</evidence>
<evidence type="ECO:0000256" key="1">
    <source>
        <dbReference type="ARBA" id="ARBA00004123"/>
    </source>
</evidence>
<protein>
    <recommendedName>
        <fullName evidence="4 8">DNA-directed RNA polymerase III subunit RPC3</fullName>
        <shortName evidence="8">RNA polymerase III subunit C3</shortName>
    </recommendedName>
</protein>